<sequence>MQMTTGNQSPVIEAGGNVTVNYGLDEERVKAMLERQQEELFRKLRESGFAADDGERRLLEQQLQAVSAKLADIERSYEEELARPTSRSPD</sequence>
<name>A0A521G4P9_9BACT</name>
<evidence type="ECO:0000313" key="2">
    <source>
        <dbReference type="EMBL" id="TAA75994.1"/>
    </source>
</evidence>
<organism evidence="2 3">
    <name type="scientific">Candidatus Electronema aureum</name>
    <dbReference type="NCBI Taxonomy" id="2005002"/>
    <lineage>
        <taxon>Bacteria</taxon>
        <taxon>Pseudomonadati</taxon>
        <taxon>Thermodesulfobacteriota</taxon>
        <taxon>Desulfobulbia</taxon>
        <taxon>Desulfobulbales</taxon>
        <taxon>Desulfobulbaceae</taxon>
        <taxon>Candidatus Electronema</taxon>
    </lineage>
</organism>
<protein>
    <submittedName>
        <fullName evidence="2">Uncharacterized protein</fullName>
    </submittedName>
</protein>
<dbReference type="Proteomes" id="UP000316238">
    <property type="component" value="Unassembled WGS sequence"/>
</dbReference>
<gene>
    <name evidence="2" type="ORF">CDV28_102117</name>
</gene>
<proteinExistence type="predicted"/>
<evidence type="ECO:0000313" key="3">
    <source>
        <dbReference type="Proteomes" id="UP000316238"/>
    </source>
</evidence>
<accession>A0A521G4P9</accession>
<comment type="caution">
    <text evidence="2">The sequence shown here is derived from an EMBL/GenBank/DDBJ whole genome shotgun (WGS) entry which is preliminary data.</text>
</comment>
<keyword evidence="1" id="KW-0175">Coiled coil</keyword>
<feature type="coiled-coil region" evidence="1">
    <location>
        <begin position="56"/>
        <end position="83"/>
    </location>
</feature>
<evidence type="ECO:0000256" key="1">
    <source>
        <dbReference type="SAM" id="Coils"/>
    </source>
</evidence>
<dbReference type="EMBL" id="NQJD01000002">
    <property type="protein sequence ID" value="TAA75994.1"/>
    <property type="molecule type" value="Genomic_DNA"/>
</dbReference>
<reference evidence="2" key="1">
    <citation type="submission" date="2017-07" db="EMBL/GenBank/DDBJ databases">
        <title>The cable genome - Insights into the physiology and evolution of filamentous bacteria capable of sulfide oxidation via long distance electron transfer.</title>
        <authorList>
            <person name="Thorup C."/>
            <person name="Bjerg J.T."/>
            <person name="Schreiber L."/>
            <person name="Nielsen L.P."/>
            <person name="Kjeldsen K.U."/>
            <person name="Boesen T."/>
            <person name="Boggild A."/>
            <person name="Meysman F."/>
            <person name="Geelhoed J."/>
            <person name="Schramm A."/>
        </authorList>
    </citation>
    <scope>NUCLEOTIDE SEQUENCE [LARGE SCALE GENOMIC DNA]</scope>
    <source>
        <strain evidence="2">GS</strain>
    </source>
</reference>
<dbReference type="AlphaFoldDB" id="A0A521G4P9"/>
<keyword evidence="3" id="KW-1185">Reference proteome</keyword>